<evidence type="ECO:0008006" key="3">
    <source>
        <dbReference type="Google" id="ProtNLM"/>
    </source>
</evidence>
<comment type="caution">
    <text evidence="1">The sequence shown here is derived from an EMBL/GenBank/DDBJ whole genome shotgun (WGS) entry which is preliminary data.</text>
</comment>
<dbReference type="EMBL" id="BAAAMU010000103">
    <property type="protein sequence ID" value="GAA1675490.1"/>
    <property type="molecule type" value="Genomic_DNA"/>
</dbReference>
<dbReference type="Proteomes" id="UP001500064">
    <property type="component" value="Unassembled WGS sequence"/>
</dbReference>
<reference evidence="2" key="1">
    <citation type="journal article" date="2019" name="Int. J. Syst. Evol. Microbiol.">
        <title>The Global Catalogue of Microorganisms (GCM) 10K type strain sequencing project: providing services to taxonomists for standard genome sequencing and annotation.</title>
        <authorList>
            <consortium name="The Broad Institute Genomics Platform"/>
            <consortium name="The Broad Institute Genome Sequencing Center for Infectious Disease"/>
            <person name="Wu L."/>
            <person name="Ma J."/>
        </authorList>
    </citation>
    <scope>NUCLEOTIDE SEQUENCE [LARGE SCALE GENOMIC DNA]</scope>
    <source>
        <strain evidence="2">JCM 13929</strain>
    </source>
</reference>
<evidence type="ECO:0000313" key="1">
    <source>
        <dbReference type="EMBL" id="GAA1675490.1"/>
    </source>
</evidence>
<keyword evidence="2" id="KW-1185">Reference proteome</keyword>
<proteinExistence type="predicted"/>
<gene>
    <name evidence="1" type="ORF">GCM10009733_085680</name>
</gene>
<evidence type="ECO:0000313" key="2">
    <source>
        <dbReference type="Proteomes" id="UP001500064"/>
    </source>
</evidence>
<protein>
    <recommendedName>
        <fullName evidence="3">HEAT repeat domain-containing protein</fullName>
    </recommendedName>
</protein>
<name>A0ABP4SU00_9ACTN</name>
<sequence>MHHSFAEFLAARAHSHDIGADFPDIEKWINLGLKEAQRNFVLFTIGLWSRAPVHDIGLVLRHLIEGDAERLIFAGHLLGEGVAVDGANSEVVVNRLIDLALGASLDRTLMSASSYHSSYYLRRTYQFQSSEQVFSVLGKLTGHQYAADRLASLVARRELPPDTRVGAAIAYGFISDTKKAVQWLEGLLNETSKCEQRLKIALGLRELSPESADAVRSILLKVGRDAQCNTATKVQAAEELARVGAGDIALELAKAVLVDENASRYDLKIALGIAIAQDGQEVIRQLVASHEYQKEHQYRQALVSGLAEAGCTDMAVELSRELIADKSCTDTALGAAVKAWLQAGGSAAVDQVSASLDARSHIDPWARSLIASAFAEQGSMDNAATHAKATLADPGADSTDTAVAARAWISAVGADAIVDVWRAVKEREQKLPDSGMRLEVIEVIADLGHASLALQLLTEVLSETDDFDVVRATDIYCTSGGADAAADILPVIERQSSSPERVAACAAALARGGQRDLAHRLINDVLELVRKSERAPRPDLLANAAFGGPSIIDQLVRLVPLETIPSSTQMHLSLVLAETGAISHATDIWMRLLTDMSLTTADSMVISSYLVSVARSQQAIDTLRVALGRTSMTSVERSRLRQLLAWTVLADPSAEGCGLCSDVGIEE</sequence>
<accession>A0ABP4SU00</accession>
<organism evidence="1 2">
    <name type="scientific">Nonomuraea maheshkhaliensis</name>
    <dbReference type="NCBI Taxonomy" id="419590"/>
    <lineage>
        <taxon>Bacteria</taxon>
        <taxon>Bacillati</taxon>
        <taxon>Actinomycetota</taxon>
        <taxon>Actinomycetes</taxon>
        <taxon>Streptosporangiales</taxon>
        <taxon>Streptosporangiaceae</taxon>
        <taxon>Nonomuraea</taxon>
    </lineage>
</organism>